<sequence>MNERSSQPAAVPPPPLPGGGSVPTAPQSAYAAAGSASPSQPVQYNSNQHASAQQRPAQYGTEQQRPAQYNVSQYGSAGQHPAAAQYQASQYAANQYGAASQYHAAMQAAAQRAERRRGIKTTVNRASRFALIYMIVFMGAYLLCQLALEAIAKHMIDTGGAGFGHALALLAIINGEGLLYLFAVAVGVIVLMLMRGGMVCSASLWLGERGRDGRRTGRLMKPAWLVVFFALVIGVQGVLEITQIVLAMFGIRFVSLTDGAQGLAGTVLAGGAPLGAWHAGLGGPVDPNYFSPVGSFFVGGTCYAWFLAPIVEEIVFRGVVMGTLKPLGRKFAILTSAIMFGLFHDDLVQGLFAFGLGLILGFVAMEYSLLWSIALHMFNNAVLSGLFIDVFASSLGDDAVVICMLLLMVVGIVGLIVVFTRFGSGLRRYSRKHRTAAGTYGAAWTSGWFVAFVVVNVALTVAFAVLTAMGS</sequence>
<dbReference type="PANTHER" id="PTHR36435:SF1">
    <property type="entry name" value="CAAX AMINO TERMINAL PROTEASE FAMILY PROTEIN"/>
    <property type="match status" value="1"/>
</dbReference>
<dbReference type="Pfam" id="PF02517">
    <property type="entry name" value="Rce1-like"/>
    <property type="match status" value="1"/>
</dbReference>
<evidence type="ECO:0000256" key="2">
    <source>
        <dbReference type="SAM" id="Phobius"/>
    </source>
</evidence>
<feature type="transmembrane region" description="Helical" evidence="2">
    <location>
        <begin position="226"/>
        <end position="251"/>
    </location>
</feature>
<feature type="region of interest" description="Disordered" evidence="1">
    <location>
        <begin position="1"/>
        <end position="65"/>
    </location>
</feature>
<dbReference type="InterPro" id="IPR052710">
    <property type="entry name" value="CAAX_protease"/>
</dbReference>
<keyword evidence="4" id="KW-0482">Metalloprotease</keyword>
<keyword evidence="4" id="KW-0378">Hydrolase</keyword>
<dbReference type="OrthoDB" id="8453431at2"/>
<keyword evidence="2" id="KW-1133">Transmembrane helix</keyword>
<dbReference type="InterPro" id="IPR003675">
    <property type="entry name" value="Rce1/LyrA-like_dom"/>
</dbReference>
<feature type="domain" description="CAAX prenyl protease 2/Lysostaphin resistance protein A-like" evidence="3">
    <location>
        <begin position="301"/>
        <end position="382"/>
    </location>
</feature>
<dbReference type="GO" id="GO:0006508">
    <property type="term" value="P:proteolysis"/>
    <property type="evidence" value="ECO:0007669"/>
    <property type="project" value="UniProtKB-KW"/>
</dbReference>
<dbReference type="AlphaFoldDB" id="A0A5N5RIS5"/>
<comment type="caution">
    <text evidence="4">The sequence shown here is derived from an EMBL/GenBank/DDBJ whole genome shotgun (WGS) entry which is preliminary data.</text>
</comment>
<evidence type="ECO:0000256" key="1">
    <source>
        <dbReference type="SAM" id="MobiDB-lite"/>
    </source>
</evidence>
<feature type="transmembrane region" description="Helical" evidence="2">
    <location>
        <begin position="399"/>
        <end position="420"/>
    </location>
</feature>
<proteinExistence type="predicted"/>
<gene>
    <name evidence="4" type="ORF">EHS19_05435</name>
</gene>
<dbReference type="Proteomes" id="UP000326336">
    <property type="component" value="Unassembled WGS sequence"/>
</dbReference>
<feature type="transmembrane region" description="Helical" evidence="2">
    <location>
        <begin position="377"/>
        <end position="393"/>
    </location>
</feature>
<dbReference type="EMBL" id="RQSP01000014">
    <property type="protein sequence ID" value="KAB5607184.1"/>
    <property type="molecule type" value="Genomic_DNA"/>
</dbReference>
<protein>
    <submittedName>
        <fullName evidence="4">CPBP family intramembrane metalloprotease</fullName>
    </submittedName>
</protein>
<keyword evidence="2" id="KW-0472">Membrane</keyword>
<name>A0A5N5RIS5_9BIFI</name>
<feature type="compositionally biased region" description="Polar residues" evidence="1">
    <location>
        <begin position="42"/>
        <end position="65"/>
    </location>
</feature>
<keyword evidence="4" id="KW-0645">Protease</keyword>
<dbReference type="GO" id="GO:0004175">
    <property type="term" value="F:endopeptidase activity"/>
    <property type="evidence" value="ECO:0007669"/>
    <property type="project" value="UniProtKB-ARBA"/>
</dbReference>
<evidence type="ECO:0000313" key="4">
    <source>
        <dbReference type="EMBL" id="KAB5607184.1"/>
    </source>
</evidence>
<keyword evidence="2" id="KW-0812">Transmembrane</keyword>
<keyword evidence="5" id="KW-1185">Reference proteome</keyword>
<feature type="transmembrane region" description="Helical" evidence="2">
    <location>
        <begin position="129"/>
        <end position="148"/>
    </location>
</feature>
<evidence type="ECO:0000259" key="3">
    <source>
        <dbReference type="Pfam" id="PF02517"/>
    </source>
</evidence>
<feature type="transmembrane region" description="Helical" evidence="2">
    <location>
        <begin position="293"/>
        <end position="315"/>
    </location>
</feature>
<dbReference type="GO" id="GO:0008237">
    <property type="term" value="F:metallopeptidase activity"/>
    <property type="evidence" value="ECO:0007669"/>
    <property type="project" value="UniProtKB-KW"/>
</dbReference>
<dbReference type="GO" id="GO:0080120">
    <property type="term" value="P:CAAX-box protein maturation"/>
    <property type="evidence" value="ECO:0007669"/>
    <property type="project" value="UniProtKB-ARBA"/>
</dbReference>
<feature type="compositionally biased region" description="Low complexity" evidence="1">
    <location>
        <begin position="22"/>
        <end position="41"/>
    </location>
</feature>
<feature type="transmembrane region" description="Helical" evidence="2">
    <location>
        <begin position="350"/>
        <end position="370"/>
    </location>
</feature>
<evidence type="ECO:0000313" key="5">
    <source>
        <dbReference type="Proteomes" id="UP000326336"/>
    </source>
</evidence>
<feature type="transmembrane region" description="Helical" evidence="2">
    <location>
        <begin position="441"/>
        <end position="466"/>
    </location>
</feature>
<reference evidence="4 5" key="1">
    <citation type="journal article" date="2019" name="Int. J. Syst. Evol. Microbiol.">
        <title>Bifidobacterium jacchi sp. nov., isolated from the faeces of a baby common marmoset (Callithrix jacchus).</title>
        <authorList>
            <person name="Modesto M."/>
            <person name="Watanabe K."/>
            <person name="Arita M."/>
            <person name="Satti M."/>
            <person name="Oki K."/>
            <person name="Sciavilla P."/>
            <person name="Patavino C."/>
            <person name="Camma C."/>
            <person name="Michelini S."/>
            <person name="Sgorbati B."/>
            <person name="Mattarelli P."/>
        </authorList>
    </citation>
    <scope>NUCLEOTIDE SEQUENCE [LARGE SCALE GENOMIC DNA]</scope>
    <source>
        <strain evidence="4 5">MRM 9.3</strain>
    </source>
</reference>
<accession>A0A5N5RIS5</accession>
<dbReference type="PANTHER" id="PTHR36435">
    <property type="entry name" value="SLR1288 PROTEIN"/>
    <property type="match status" value="1"/>
</dbReference>
<organism evidence="4 5">
    <name type="scientific">Bifidobacterium jacchi</name>
    <dbReference type="NCBI Taxonomy" id="2490545"/>
    <lineage>
        <taxon>Bacteria</taxon>
        <taxon>Bacillati</taxon>
        <taxon>Actinomycetota</taxon>
        <taxon>Actinomycetes</taxon>
        <taxon>Bifidobacteriales</taxon>
        <taxon>Bifidobacteriaceae</taxon>
        <taxon>Bifidobacterium</taxon>
    </lineage>
</organism>